<dbReference type="Proteomes" id="UP000176260">
    <property type="component" value="Unassembled WGS sequence"/>
</dbReference>
<feature type="transmembrane region" description="Helical" evidence="1">
    <location>
        <begin position="173"/>
        <end position="202"/>
    </location>
</feature>
<feature type="transmembrane region" description="Helical" evidence="1">
    <location>
        <begin position="387"/>
        <end position="405"/>
    </location>
</feature>
<keyword evidence="1" id="KW-0472">Membrane</keyword>
<feature type="transmembrane region" description="Helical" evidence="1">
    <location>
        <begin position="126"/>
        <end position="143"/>
    </location>
</feature>
<sequence length="407" mass="48340">MIKLIENNKKNLERSLLFLLIVLAFFILVFFIFLQYNNATSDLAWAFIHGKLNFITEIKNPDFVFFDNQLFWPTPPFPALILIPLVLFYQYPVEISIINFLVNIILFIFLAYFARKIFKFNKLDSYWLSALYFFSSVHIITLALHLDYNFAHTICTLLIFLGLYEFFTQRRYWLIGILLGCVFLTRLTAIFVVLFYLAYILTEQINNSKKFKQLAMLLSPIFICFLIFGLYNFLRFNNPLQTGYILSNAYSNVYADYHPYGQFSLEYLPQNFYYYFLESFNPIYSQAQKEELLITLKPPYFRTNRYGVTSFFLIAPLFLYLFKADYRDNINKLLLITSLVILFVLLCYWYNGWPQIGPRYLNDCLPLLFVILLAYFKEKNLTFKHKIIIFSSALLNLYLSIFIGFGL</sequence>
<accession>A0A1G1XRL9</accession>
<evidence type="ECO:0000313" key="2">
    <source>
        <dbReference type="EMBL" id="OGY42719.1"/>
    </source>
</evidence>
<reference evidence="2 3" key="1">
    <citation type="journal article" date="2016" name="Nat. Commun.">
        <title>Thousands of microbial genomes shed light on interconnected biogeochemical processes in an aquifer system.</title>
        <authorList>
            <person name="Anantharaman K."/>
            <person name="Brown C.T."/>
            <person name="Hug L.A."/>
            <person name="Sharon I."/>
            <person name="Castelle C.J."/>
            <person name="Probst A.J."/>
            <person name="Thomas B.C."/>
            <person name="Singh A."/>
            <person name="Wilkins M.J."/>
            <person name="Karaoz U."/>
            <person name="Brodie E.L."/>
            <person name="Williams K.H."/>
            <person name="Hubbard S.S."/>
            <person name="Banfield J.F."/>
        </authorList>
    </citation>
    <scope>NUCLEOTIDE SEQUENCE [LARGE SCALE GENOMIC DNA]</scope>
</reference>
<protein>
    <submittedName>
        <fullName evidence="2">Uncharacterized protein</fullName>
    </submittedName>
</protein>
<dbReference type="AlphaFoldDB" id="A0A1G1XRL9"/>
<feature type="transmembrane region" description="Helical" evidence="1">
    <location>
        <begin position="150"/>
        <end position="167"/>
    </location>
</feature>
<feature type="transmembrane region" description="Helical" evidence="1">
    <location>
        <begin position="334"/>
        <end position="351"/>
    </location>
</feature>
<name>A0A1G1XRL9_9BACT</name>
<evidence type="ECO:0000313" key="3">
    <source>
        <dbReference type="Proteomes" id="UP000176260"/>
    </source>
</evidence>
<feature type="transmembrane region" description="Helical" evidence="1">
    <location>
        <begin position="16"/>
        <end position="36"/>
    </location>
</feature>
<proteinExistence type="predicted"/>
<keyword evidence="1" id="KW-0812">Transmembrane</keyword>
<gene>
    <name evidence="2" type="ORF">A2Y67_01500</name>
</gene>
<feature type="transmembrane region" description="Helical" evidence="1">
    <location>
        <begin position="96"/>
        <end position="114"/>
    </location>
</feature>
<evidence type="ECO:0000256" key="1">
    <source>
        <dbReference type="SAM" id="Phobius"/>
    </source>
</evidence>
<feature type="transmembrane region" description="Helical" evidence="1">
    <location>
        <begin position="306"/>
        <end position="322"/>
    </location>
</feature>
<keyword evidence="1" id="KW-1133">Transmembrane helix</keyword>
<comment type="caution">
    <text evidence="2">The sequence shown here is derived from an EMBL/GenBank/DDBJ whole genome shotgun (WGS) entry which is preliminary data.</text>
</comment>
<organism evidence="2 3">
    <name type="scientific">Candidatus Buchananbacteria bacterium RBG_13_39_9</name>
    <dbReference type="NCBI Taxonomy" id="1797531"/>
    <lineage>
        <taxon>Bacteria</taxon>
        <taxon>Candidatus Buchananiibacteriota</taxon>
    </lineage>
</organism>
<feature type="transmembrane region" description="Helical" evidence="1">
    <location>
        <begin position="214"/>
        <end position="234"/>
    </location>
</feature>
<dbReference type="EMBL" id="MHIA01000008">
    <property type="protein sequence ID" value="OGY42719.1"/>
    <property type="molecule type" value="Genomic_DNA"/>
</dbReference>